<proteinExistence type="predicted"/>
<feature type="transmembrane region" description="Helical" evidence="2">
    <location>
        <begin position="310"/>
        <end position="330"/>
    </location>
</feature>
<feature type="transmembrane region" description="Helical" evidence="2">
    <location>
        <begin position="278"/>
        <end position="303"/>
    </location>
</feature>
<organism evidence="3 4">
    <name type="scientific">Halosaccharopolyspora lacisalsi</name>
    <dbReference type="NCBI Taxonomy" id="1000566"/>
    <lineage>
        <taxon>Bacteria</taxon>
        <taxon>Bacillati</taxon>
        <taxon>Actinomycetota</taxon>
        <taxon>Actinomycetes</taxon>
        <taxon>Pseudonocardiales</taxon>
        <taxon>Pseudonocardiaceae</taxon>
        <taxon>Halosaccharopolyspora</taxon>
    </lineage>
</organism>
<feature type="transmembrane region" description="Helical" evidence="2">
    <location>
        <begin position="139"/>
        <end position="165"/>
    </location>
</feature>
<keyword evidence="2" id="KW-0812">Transmembrane</keyword>
<feature type="transmembrane region" description="Helical" evidence="2">
    <location>
        <begin position="381"/>
        <end position="404"/>
    </location>
</feature>
<feature type="transmembrane region" description="Helical" evidence="2">
    <location>
        <begin position="220"/>
        <end position="240"/>
    </location>
</feature>
<keyword evidence="2" id="KW-0472">Membrane</keyword>
<feature type="compositionally biased region" description="Low complexity" evidence="1">
    <location>
        <begin position="10"/>
        <end position="20"/>
    </location>
</feature>
<evidence type="ECO:0000256" key="2">
    <source>
        <dbReference type="SAM" id="Phobius"/>
    </source>
</evidence>
<evidence type="ECO:0000256" key="1">
    <source>
        <dbReference type="SAM" id="MobiDB-lite"/>
    </source>
</evidence>
<feature type="region of interest" description="Disordered" evidence="1">
    <location>
        <begin position="1"/>
        <end position="20"/>
    </location>
</feature>
<dbReference type="EMBL" id="JACGWZ010000001">
    <property type="protein sequence ID" value="MBA8822797.1"/>
    <property type="molecule type" value="Genomic_DNA"/>
</dbReference>
<feature type="transmembrane region" description="Helical" evidence="2">
    <location>
        <begin position="25"/>
        <end position="45"/>
    </location>
</feature>
<reference evidence="3 4" key="1">
    <citation type="submission" date="2020-07" db="EMBL/GenBank/DDBJ databases">
        <title>Sequencing the genomes of 1000 actinobacteria strains.</title>
        <authorList>
            <person name="Klenk H.-P."/>
        </authorList>
    </citation>
    <scope>NUCLEOTIDE SEQUENCE [LARGE SCALE GENOMIC DNA]</scope>
    <source>
        <strain evidence="3 4">DSM 45975</strain>
    </source>
</reference>
<keyword evidence="2" id="KW-1133">Transmembrane helix</keyword>
<dbReference type="Proteomes" id="UP000569329">
    <property type="component" value="Unassembled WGS sequence"/>
</dbReference>
<dbReference type="RefSeq" id="WP_328795817.1">
    <property type="nucleotide sequence ID" value="NZ_JACGWZ010000001.1"/>
</dbReference>
<evidence type="ECO:0000313" key="4">
    <source>
        <dbReference type="Proteomes" id="UP000569329"/>
    </source>
</evidence>
<gene>
    <name evidence="3" type="ORF">FHX42_000126</name>
</gene>
<comment type="caution">
    <text evidence="3">The sequence shown here is derived from an EMBL/GenBank/DDBJ whole genome shotgun (WGS) entry which is preliminary data.</text>
</comment>
<name>A0A839DTR9_9PSEU</name>
<evidence type="ECO:0000313" key="3">
    <source>
        <dbReference type="EMBL" id="MBA8822797.1"/>
    </source>
</evidence>
<dbReference type="AlphaFoldDB" id="A0A839DTR9"/>
<accession>A0A839DTR9</accession>
<feature type="transmembrane region" description="Helical" evidence="2">
    <location>
        <begin position="350"/>
        <end position="369"/>
    </location>
</feature>
<keyword evidence="4" id="KW-1185">Reference proteome</keyword>
<protein>
    <submittedName>
        <fullName evidence="3">Uncharacterized protein</fullName>
    </submittedName>
</protein>
<sequence length="485" mass="51852">MIESTRAEHTGAGATPAPAGSRKGYVAGVVALCTAWALTATWLQIVRGPGLLPRDVVWGEDGGVFLNQAMRHSWWHNLFVPHAGYLQVVARIVAEPASLLPVSWAATWLAAGAAFVVASISVLVWFASGRVVRSVWARGLLTALVPLLPQAGYEVIATACNLHWYLAYAAFWVLLVPPRTVRGQLGGAFVVVLAALSDPLAGIVLPAAAVGMRFASRRRVAAIAPAAMIVALAVQVWVHFTGAVGYRASPTSLWDLPQIYAVRVVLSALTGDRLLEPVYVRIGLAGVAVVGLVVLAGTVAAWWRADRRTRFVTAVSLVISVAYLCAPLFVRGTGGYLDYQRFWLGGSRYTIVPLLLLWTAVIVLLDRFAQRCGPRPTRFGVNASALVGTLTAVFLGVQLLHGWAAPSVRSGGPSWSAEVREARLDCRTPVAARDRQRTVLVGDYEDGHSVAIVPAADQVTIVTAPEVREGEALLFGVVVPCSRLR</sequence>
<feature type="transmembrane region" description="Helical" evidence="2">
    <location>
        <begin position="185"/>
        <end position="208"/>
    </location>
</feature>
<feature type="transmembrane region" description="Helical" evidence="2">
    <location>
        <begin position="105"/>
        <end position="127"/>
    </location>
</feature>